<evidence type="ECO:0000256" key="4">
    <source>
        <dbReference type="ARBA" id="ARBA00022825"/>
    </source>
</evidence>
<dbReference type="KEGG" id="mpro:BJP34_06725"/>
<dbReference type="PROSITE" id="PS00138">
    <property type="entry name" value="SUBTILASE_SER"/>
    <property type="match status" value="1"/>
</dbReference>
<dbReference type="PROSITE" id="PS00136">
    <property type="entry name" value="SUBTILASE_ASP"/>
    <property type="match status" value="1"/>
</dbReference>
<dbReference type="InterPro" id="IPR050131">
    <property type="entry name" value="Peptidase_S8_subtilisin-like"/>
</dbReference>
<dbReference type="Pfam" id="PF00082">
    <property type="entry name" value="Peptidase_S8"/>
    <property type="match status" value="1"/>
</dbReference>
<proteinExistence type="inferred from homology"/>
<dbReference type="SUPFAM" id="SSF52743">
    <property type="entry name" value="Subtilisin-like"/>
    <property type="match status" value="1"/>
</dbReference>
<evidence type="ECO:0000313" key="6">
    <source>
        <dbReference type="EMBL" id="AOW99185.1"/>
    </source>
</evidence>
<keyword evidence="4" id="KW-0720">Serine protease</keyword>
<dbReference type="InterPro" id="IPR023828">
    <property type="entry name" value="Peptidase_S8_Ser-AS"/>
</dbReference>
<dbReference type="EMBL" id="CP017599">
    <property type="protein sequence ID" value="AOW99185.1"/>
    <property type="molecule type" value="Genomic_DNA"/>
</dbReference>
<evidence type="ECO:0000256" key="3">
    <source>
        <dbReference type="ARBA" id="ARBA00022801"/>
    </source>
</evidence>
<keyword evidence="2" id="KW-0645">Protease</keyword>
<dbReference type="STRING" id="1458985.BJP34_06725"/>
<dbReference type="InterPro" id="IPR036852">
    <property type="entry name" value="Peptidase_S8/S53_dom_sf"/>
</dbReference>
<reference evidence="7" key="1">
    <citation type="submission" date="2016-10" db="EMBL/GenBank/DDBJ databases">
        <title>Comparative genomics uncovers the prolific and rare metabolic potential of the cyanobacterial genus Moorea.</title>
        <authorList>
            <person name="Leao T."/>
            <person name="Castelao G."/>
            <person name="Korobeynikov A."/>
            <person name="Monroe E.A."/>
            <person name="Podell S."/>
            <person name="Glukhov E."/>
            <person name="Allen E."/>
            <person name="Gerwick W.H."/>
            <person name="Gerwick L."/>
        </authorList>
    </citation>
    <scope>NUCLEOTIDE SEQUENCE [LARGE SCALE GENOMIC DNA]</scope>
    <source>
        <strain evidence="7">PAL-8-15-08-1</strain>
    </source>
</reference>
<comment type="similarity">
    <text evidence="1">Belongs to the peptidase S8 family.</text>
</comment>
<keyword evidence="3" id="KW-0378">Hydrolase</keyword>
<dbReference type="InterPro" id="IPR023827">
    <property type="entry name" value="Peptidase_S8_Asp-AS"/>
</dbReference>
<dbReference type="AlphaFoldDB" id="A0A1D8TP72"/>
<accession>A0A1D8TP72</accession>
<protein>
    <recommendedName>
        <fullName evidence="5">Peptidase S8/S53 domain-containing protein</fullName>
    </recommendedName>
</protein>
<evidence type="ECO:0000256" key="1">
    <source>
        <dbReference type="ARBA" id="ARBA00011073"/>
    </source>
</evidence>
<sequence length="598" mass="65479">MVKGEGKQTISGEFYNPYQVPVDRANTINSVFIPKTGSFTDFKSSVIPDQNIYKVKFPIETKPDIGKLGPTSKISPGLERLRQIKRPNDDIEVIVTFKEDRRIPLMPELGEGEKRRERGTRRHKAIEELKAARTKSQLNLIRKNQAFRKFKPTEHFWIVNAVAGKTEIGKINQLVESQDVAYIQPVEGGEKPPDSISNNDVDDGRRLIVSDPYFNLGLTQPWIGLLDTGIRRTHVLFNSPSNIALVRDCVNGGPNCNDTSNPGYDPFDTFWNHGTSSAAIISGNNRLGNAYRGATGIRLDSWNIYSNFGLNTTATLRAIQRGIALFDKVLVGEIQANESETGTIATAADNAYDAGVIFVSANGNFGPSSSTVRSPGIAHKVIGVGGFMTTDQTQYNSQGRGPATDGRYKPDIQTPTFSETASNVSDNALRVFGGTSGATPYAAAAAMLSRNWLRQFGTFDNGQTYAFMILYGQNPYPYNNTEGAGPLKMATNGWANWGKVVVGNGMTIDIPINVAAGKKDFDGALWWPESASQAHNDIDIHLIDPTGTERARGFSAVSVFERARVSGSLTPGTWKIRIRGFNVPTGSQMVYWASHIRN</sequence>
<evidence type="ECO:0000313" key="7">
    <source>
        <dbReference type="Proteomes" id="UP000177870"/>
    </source>
</evidence>
<dbReference type="Proteomes" id="UP000177870">
    <property type="component" value="Chromosome"/>
</dbReference>
<name>A0A1D8TP72_9CYAN</name>
<dbReference type="GO" id="GO:0006508">
    <property type="term" value="P:proteolysis"/>
    <property type="evidence" value="ECO:0007669"/>
    <property type="project" value="UniProtKB-KW"/>
</dbReference>
<feature type="domain" description="Peptidase S8/S53" evidence="5">
    <location>
        <begin position="222"/>
        <end position="450"/>
    </location>
</feature>
<dbReference type="InterPro" id="IPR000209">
    <property type="entry name" value="Peptidase_S8/S53_dom"/>
</dbReference>
<dbReference type="PANTHER" id="PTHR43806">
    <property type="entry name" value="PEPTIDASE S8"/>
    <property type="match status" value="1"/>
</dbReference>
<dbReference type="Gene3D" id="3.40.50.200">
    <property type="entry name" value="Peptidase S8/S53 domain"/>
    <property type="match status" value="1"/>
</dbReference>
<gene>
    <name evidence="6" type="ORF">BJP34_06725</name>
</gene>
<evidence type="ECO:0000259" key="5">
    <source>
        <dbReference type="Pfam" id="PF00082"/>
    </source>
</evidence>
<dbReference type="GO" id="GO:0004252">
    <property type="term" value="F:serine-type endopeptidase activity"/>
    <property type="evidence" value="ECO:0007669"/>
    <property type="project" value="InterPro"/>
</dbReference>
<evidence type="ECO:0000256" key="2">
    <source>
        <dbReference type="ARBA" id="ARBA00022670"/>
    </source>
</evidence>
<organism evidence="6 7">
    <name type="scientific">Moorena producens PAL-8-15-08-1</name>
    <dbReference type="NCBI Taxonomy" id="1458985"/>
    <lineage>
        <taxon>Bacteria</taxon>
        <taxon>Bacillati</taxon>
        <taxon>Cyanobacteriota</taxon>
        <taxon>Cyanophyceae</taxon>
        <taxon>Coleofasciculales</taxon>
        <taxon>Coleofasciculaceae</taxon>
        <taxon>Moorena</taxon>
    </lineage>
</organism>
<dbReference type="PANTHER" id="PTHR43806:SF11">
    <property type="entry name" value="CEREVISIN-RELATED"/>
    <property type="match status" value="1"/>
</dbReference>